<feature type="compositionally biased region" description="Low complexity" evidence="1">
    <location>
        <begin position="55"/>
        <end position="73"/>
    </location>
</feature>
<keyword evidence="3" id="KW-1185">Reference proteome</keyword>
<proteinExistence type="predicted"/>
<reference evidence="2 3" key="1">
    <citation type="journal article" date="2014" name="Nature">
        <title>The genome of the recently domesticated crop plant sugar beet (Beta vulgaris).</title>
        <authorList>
            <person name="Dohm J.C."/>
            <person name="Minoche A.E."/>
            <person name="Holtgrawe D."/>
            <person name="Capella-Gutierrez S."/>
            <person name="Zakrzewski F."/>
            <person name="Tafer H."/>
            <person name="Rupp O."/>
            <person name="Sorensen T.R."/>
            <person name="Stracke R."/>
            <person name="Reinhardt R."/>
            <person name="Goesmann A."/>
            <person name="Kraft T."/>
            <person name="Schulz B."/>
            <person name="Stadler P.F."/>
            <person name="Schmidt T."/>
            <person name="Gabaldon T."/>
            <person name="Lehrach H."/>
            <person name="Weisshaar B."/>
            <person name="Himmelbauer H."/>
        </authorList>
    </citation>
    <scope>NUCLEOTIDE SEQUENCE [LARGE SCALE GENOMIC DNA]</scope>
    <source>
        <tissue evidence="2">Taproot</tissue>
    </source>
</reference>
<gene>
    <name evidence="2" type="ORF">BVRB_042800</name>
</gene>
<name>A0A0J7YMD1_BETVV</name>
<dbReference type="Proteomes" id="UP000035740">
    <property type="component" value="Unassembled WGS sequence"/>
</dbReference>
<dbReference type="EMBL" id="KQ122911">
    <property type="protein sequence ID" value="KMS64774.1"/>
    <property type="molecule type" value="Genomic_DNA"/>
</dbReference>
<accession>A0A0J7YMD1</accession>
<protein>
    <submittedName>
        <fullName evidence="2">Uncharacterized protein</fullName>
    </submittedName>
</protein>
<evidence type="ECO:0000313" key="3">
    <source>
        <dbReference type="Proteomes" id="UP000035740"/>
    </source>
</evidence>
<feature type="region of interest" description="Disordered" evidence="1">
    <location>
        <begin position="87"/>
        <end position="152"/>
    </location>
</feature>
<feature type="compositionally biased region" description="Basic and acidic residues" evidence="1">
    <location>
        <begin position="28"/>
        <end position="50"/>
    </location>
</feature>
<organism evidence="2 3">
    <name type="scientific">Beta vulgaris subsp. vulgaris</name>
    <name type="common">Beet</name>
    <dbReference type="NCBI Taxonomy" id="3555"/>
    <lineage>
        <taxon>Eukaryota</taxon>
        <taxon>Viridiplantae</taxon>
        <taxon>Streptophyta</taxon>
        <taxon>Embryophyta</taxon>
        <taxon>Tracheophyta</taxon>
        <taxon>Spermatophyta</taxon>
        <taxon>Magnoliopsida</taxon>
        <taxon>eudicotyledons</taxon>
        <taxon>Gunneridae</taxon>
        <taxon>Pentapetalae</taxon>
        <taxon>Caryophyllales</taxon>
        <taxon>Chenopodiaceae</taxon>
        <taxon>Betoideae</taxon>
        <taxon>Beta</taxon>
    </lineage>
</organism>
<feature type="compositionally biased region" description="Basic residues" evidence="1">
    <location>
        <begin position="95"/>
        <end position="113"/>
    </location>
</feature>
<dbReference type="AlphaFoldDB" id="A0A0J7YMD1"/>
<sequence length="152" mass="16769">WIVWGVLVRGPTSHRSDESDAAAASAEIRQEGRLGRRFPRQDRHPADDRHRRVQGGARLPAGRAGPAAVPGRARFARPVQAVSAFVLGGGELRRPRGRHQPRRPHLQLRHVRLPHAALLDDLEQGALHDRVPGHGPERAADPPRDRPGPVRP</sequence>
<feature type="region of interest" description="Disordered" evidence="1">
    <location>
        <begin position="11"/>
        <end position="73"/>
    </location>
</feature>
<feature type="non-terminal residue" evidence="2">
    <location>
        <position position="1"/>
    </location>
</feature>
<evidence type="ECO:0000313" key="2">
    <source>
        <dbReference type="EMBL" id="KMS64774.1"/>
    </source>
</evidence>
<feature type="compositionally biased region" description="Basic and acidic residues" evidence="1">
    <location>
        <begin position="126"/>
        <end position="152"/>
    </location>
</feature>
<evidence type="ECO:0000256" key="1">
    <source>
        <dbReference type="SAM" id="MobiDB-lite"/>
    </source>
</evidence>
<dbReference type="Gramene" id="KMS64774">
    <property type="protein sequence ID" value="KMS64774"/>
    <property type="gene ID" value="BVRB_042800"/>
</dbReference>
<feature type="non-terminal residue" evidence="2">
    <location>
        <position position="152"/>
    </location>
</feature>